<dbReference type="Gene3D" id="1.20.1260.10">
    <property type="match status" value="2"/>
</dbReference>
<keyword evidence="3" id="KW-1185">Reference proteome</keyword>
<dbReference type="InterPro" id="IPR009078">
    <property type="entry name" value="Ferritin-like_SF"/>
</dbReference>
<dbReference type="SUPFAM" id="SSF47240">
    <property type="entry name" value="Ferritin-like"/>
    <property type="match status" value="1"/>
</dbReference>
<dbReference type="Pfam" id="PF00210">
    <property type="entry name" value="Ferritin"/>
    <property type="match status" value="1"/>
</dbReference>
<dbReference type="RefSeq" id="WP_121586979.1">
    <property type="nucleotide sequence ID" value="NZ_RCHT01000014.1"/>
</dbReference>
<dbReference type="AlphaFoldDB" id="A0A498CL50"/>
<evidence type="ECO:0000313" key="3">
    <source>
        <dbReference type="Proteomes" id="UP000276301"/>
    </source>
</evidence>
<name>A0A498CL50_9FIRM</name>
<dbReference type="InterPro" id="IPR008331">
    <property type="entry name" value="Ferritin_DPS_dom"/>
</dbReference>
<accession>A0A498CL50</accession>
<evidence type="ECO:0000259" key="1">
    <source>
        <dbReference type="Pfam" id="PF00210"/>
    </source>
</evidence>
<dbReference type="EMBL" id="RCHT01000014">
    <property type="protein sequence ID" value="RLL10309.1"/>
    <property type="molecule type" value="Genomic_DNA"/>
</dbReference>
<proteinExistence type="predicted"/>
<sequence length="171" mass="19260">MSDQNAILYAAPEPYPPIRVERPNPRYAQMLQANFASASSELTSITQYTYHSLVLGRSAPEAADVLHYISITEMHHLDIFGRLVLLLGGDPRYCSSRQGCPVAWNGNMVTCHASLCEAVRSDISLEQAAIHTYQYQAATIEDCYISAMLNRIILDEQLHIRAFRRILESCR</sequence>
<dbReference type="GO" id="GO:0008199">
    <property type="term" value="F:ferric iron binding"/>
    <property type="evidence" value="ECO:0007669"/>
    <property type="project" value="InterPro"/>
</dbReference>
<reference evidence="2 3" key="1">
    <citation type="submission" date="2018-10" db="EMBL/GenBank/DDBJ databases">
        <title>Anaerotruncus faecis sp. nov., isolated from human feces.</title>
        <authorList>
            <person name="Wang Y.-J."/>
        </authorList>
    </citation>
    <scope>NUCLEOTIDE SEQUENCE [LARGE SCALE GENOMIC DNA]</scope>
    <source>
        <strain evidence="2 3">22A2-44</strain>
    </source>
</reference>
<protein>
    <submittedName>
        <fullName evidence="2">Bacterioferritin</fullName>
    </submittedName>
</protein>
<gene>
    <name evidence="2" type="ORF">D4A47_08610</name>
</gene>
<dbReference type="InterPro" id="IPR012347">
    <property type="entry name" value="Ferritin-like"/>
</dbReference>
<comment type="caution">
    <text evidence="2">The sequence shown here is derived from an EMBL/GenBank/DDBJ whole genome shotgun (WGS) entry which is preliminary data.</text>
</comment>
<evidence type="ECO:0000313" key="2">
    <source>
        <dbReference type="EMBL" id="RLL10309.1"/>
    </source>
</evidence>
<feature type="domain" description="Ferritin/DPS" evidence="1">
    <location>
        <begin position="39"/>
        <end position="170"/>
    </location>
</feature>
<dbReference type="CDD" id="cd07908">
    <property type="entry name" value="Mn_catalase_like"/>
    <property type="match status" value="1"/>
</dbReference>
<organism evidence="2 3">
    <name type="scientific">Anaerotruncus massiliensis</name>
    <name type="common">ex Liu et al. 2021</name>
    <dbReference type="NCBI Taxonomy" id="2321404"/>
    <lineage>
        <taxon>Bacteria</taxon>
        <taxon>Bacillati</taxon>
        <taxon>Bacillota</taxon>
        <taxon>Clostridia</taxon>
        <taxon>Eubacteriales</taxon>
        <taxon>Oscillospiraceae</taxon>
        <taxon>Anaerotruncus</taxon>
    </lineage>
</organism>
<dbReference type="Proteomes" id="UP000276301">
    <property type="component" value="Unassembled WGS sequence"/>
</dbReference>